<sequence length="1018" mass="111842">MNLTQYALGKRTLVIFATLVLTLAGIMAQVGMGKLEDPEFSIKTAMVTTTYAGASALEVEQEVTDILETSIQRLPSLDHVRSLSTPGHSRIWVDFKESFRKKDLPQLFDNLRKKVAEVANDLPPGAGTPVVEDDFGDVYGIFLAVVSHGLPHDELKDYADDIRRELLLVKDVARIELWGNQPQCIWLEVSRARMDELGIPFEVLAQTLGQQNLVVDSGHADLGQWRIRMDVGGTYNAVTEIGNQVIRSPGSDTLVRIRDIAKVKKGYLDPPVWKMRFDGKPAIGLAISTVSGGNVVDMGKRVRARLDELIQEIPLGLSVETVAFQPELVQASIEEFMLNLVEAVVIVIALLLVCMGLSSGLLIGVGLVITICITFGAMYALGLTLDRVTLGALIVALGMLVDNAIVVTEGMLVKMQRGMSGVQAGAHVCRETAWPLLGATLVAALAFLPIFLSPNNVGEYCVGLFKVVSLSLGISWILALTVTPILCDRWLNPKVVGRHGDPYAGRMFGMYRKLVGFALGHRTLTIGIMIALFVAALQGFSLVKREFFPESRRAQLMIDYWRDQGTDIRAVDADLKSLERALLAHEHVTSVATFVGAGPHRFYLPLEPQVPNTAYGYLLLNLDSGDSIPEVRAFARTYLTNHFPQADPRVRRFPLGSPSPFKIATRFRGPDPVILHQLADQATAIMRNCPLVQDVRDDWRNRVLTIVPQYDASRGLLAGTTRQDVAGTLKRVYEWSAVGLYREHNRLIPIMVRPPAKERQRMGDLLTVQVRPVGSMQGVPLATVVNGVDLTWEESQIRRYDHQRCITAQCDPIPGVTMSEALQAMRSQLDAIKLPPGYTMEWGGSVETSQDSTQYVLKGVPLSFLLMALVVVALFNGMRQPLIILCILPLALIGVSLGLLATDKPFGFMALLGFLSLAGMLIKNAVVLLDQMDAEIRGGKDPYQAILDSAVSRMRPVLMAAISTVLGMTPLIFDRFWVAMAVTICFGLTFATVLTLIVVPVLYAVFFRIKTPTPTSRT</sequence>
<feature type="transmembrane region" description="Helical" evidence="1">
    <location>
        <begin position="956"/>
        <end position="973"/>
    </location>
</feature>
<proteinExistence type="predicted"/>
<keyword evidence="1" id="KW-0812">Transmembrane</keyword>
<dbReference type="Pfam" id="PF00873">
    <property type="entry name" value="ACR_tran"/>
    <property type="match status" value="1"/>
</dbReference>
<feature type="transmembrane region" description="Helical" evidence="1">
    <location>
        <begin position="388"/>
        <end position="412"/>
    </location>
</feature>
<reference evidence="3" key="1">
    <citation type="submission" date="2016-06" db="EMBL/GenBank/DDBJ databases">
        <title>Draft genome sequence of Desulfoplanes formicivorans strain Pf12B.</title>
        <authorList>
            <person name="Watanabe M."/>
            <person name="Kojima H."/>
            <person name="Fukui M."/>
        </authorList>
    </citation>
    <scope>NUCLEOTIDE SEQUENCE [LARGE SCALE GENOMIC DNA]</scope>
    <source>
        <strain evidence="3">Pf12B</strain>
    </source>
</reference>
<dbReference type="OrthoDB" id="9759330at2"/>
<feature type="transmembrane region" description="Helical" evidence="1">
    <location>
        <begin position="855"/>
        <end position="875"/>
    </location>
</feature>
<dbReference type="InterPro" id="IPR027463">
    <property type="entry name" value="AcrB_DN_DC_subdom"/>
</dbReference>
<dbReference type="Proteomes" id="UP000095200">
    <property type="component" value="Unassembled WGS sequence"/>
</dbReference>
<dbReference type="SUPFAM" id="SSF82866">
    <property type="entry name" value="Multidrug efflux transporter AcrB transmembrane domain"/>
    <property type="match status" value="2"/>
</dbReference>
<dbReference type="Gene3D" id="1.20.1640.10">
    <property type="entry name" value="Multidrug efflux transporter AcrB transmembrane domain"/>
    <property type="match status" value="2"/>
</dbReference>
<dbReference type="AlphaFoldDB" id="A0A194AGR7"/>
<feature type="transmembrane region" description="Helical" evidence="1">
    <location>
        <begin position="464"/>
        <end position="487"/>
    </location>
</feature>
<organism evidence="2 3">
    <name type="scientific">Desulfoplanes formicivorans</name>
    <dbReference type="NCBI Taxonomy" id="1592317"/>
    <lineage>
        <taxon>Bacteria</taxon>
        <taxon>Pseudomonadati</taxon>
        <taxon>Thermodesulfobacteriota</taxon>
        <taxon>Desulfovibrionia</taxon>
        <taxon>Desulfovibrionales</taxon>
        <taxon>Desulfoplanaceae</taxon>
        <taxon>Desulfoplanes</taxon>
    </lineage>
</organism>
<dbReference type="Gene3D" id="3.30.70.1320">
    <property type="entry name" value="Multidrug efflux transporter AcrB pore domain like"/>
    <property type="match status" value="1"/>
</dbReference>
<dbReference type="Gene3D" id="3.30.70.1440">
    <property type="entry name" value="Multidrug efflux transporter AcrB pore domain"/>
    <property type="match status" value="1"/>
</dbReference>
<dbReference type="PANTHER" id="PTHR32063:SF18">
    <property type="entry name" value="CATION EFFLUX SYSTEM PROTEIN"/>
    <property type="match status" value="1"/>
</dbReference>
<keyword evidence="1" id="KW-1133">Transmembrane helix</keyword>
<dbReference type="Gene3D" id="3.30.2090.10">
    <property type="entry name" value="Multidrug efflux transporter AcrB TolC docking domain, DN and DC subdomains"/>
    <property type="match status" value="2"/>
</dbReference>
<dbReference type="InterPro" id="IPR001036">
    <property type="entry name" value="Acrflvin-R"/>
</dbReference>
<dbReference type="SUPFAM" id="SSF82693">
    <property type="entry name" value="Multidrug efflux transporter AcrB pore domain, PN1, PN2, PC1 and PC2 subdomains"/>
    <property type="match status" value="2"/>
</dbReference>
<comment type="caution">
    <text evidence="2">The sequence shown here is derived from an EMBL/GenBank/DDBJ whole genome shotgun (WGS) entry which is preliminary data.</text>
</comment>
<feature type="transmembrane region" description="Helical" evidence="1">
    <location>
        <begin position="361"/>
        <end position="382"/>
    </location>
</feature>
<keyword evidence="3" id="KW-1185">Reference proteome</keyword>
<dbReference type="PANTHER" id="PTHR32063">
    <property type="match status" value="1"/>
</dbReference>
<dbReference type="RefSeq" id="WP_069857778.1">
    <property type="nucleotide sequence ID" value="NZ_BDFE01000015.1"/>
</dbReference>
<name>A0A194AGR7_9BACT</name>
<accession>A0A194AGR7</accession>
<dbReference type="GO" id="GO:0005886">
    <property type="term" value="C:plasma membrane"/>
    <property type="evidence" value="ECO:0007669"/>
    <property type="project" value="TreeGrafter"/>
</dbReference>
<feature type="transmembrane region" description="Helical" evidence="1">
    <location>
        <begin position="336"/>
        <end position="354"/>
    </location>
</feature>
<keyword evidence="1" id="KW-0472">Membrane</keyword>
<feature type="transmembrane region" description="Helical" evidence="1">
    <location>
        <begin position="433"/>
        <end position="452"/>
    </location>
</feature>
<dbReference type="Gene3D" id="3.30.70.1430">
    <property type="entry name" value="Multidrug efflux transporter AcrB pore domain"/>
    <property type="match status" value="2"/>
</dbReference>
<feature type="transmembrane region" description="Helical" evidence="1">
    <location>
        <begin position="882"/>
        <end position="900"/>
    </location>
</feature>
<dbReference type="EMBL" id="BDFE01000015">
    <property type="protein sequence ID" value="GAU08276.1"/>
    <property type="molecule type" value="Genomic_DNA"/>
</dbReference>
<evidence type="ECO:0000313" key="2">
    <source>
        <dbReference type="EMBL" id="GAU08276.1"/>
    </source>
</evidence>
<protein>
    <submittedName>
        <fullName evidence="2">Multidrug transporter AcrB</fullName>
    </submittedName>
</protein>
<dbReference type="PRINTS" id="PR00702">
    <property type="entry name" value="ACRIFLAVINRP"/>
</dbReference>
<feature type="transmembrane region" description="Helical" evidence="1">
    <location>
        <begin position="906"/>
        <end position="929"/>
    </location>
</feature>
<gene>
    <name evidence="2" type="ORF">DPF_0979</name>
</gene>
<evidence type="ECO:0000256" key="1">
    <source>
        <dbReference type="SAM" id="Phobius"/>
    </source>
</evidence>
<feature type="transmembrane region" description="Helical" evidence="1">
    <location>
        <begin position="979"/>
        <end position="1007"/>
    </location>
</feature>
<dbReference type="STRING" id="1592317.DPF_0979"/>
<dbReference type="SUPFAM" id="SSF82714">
    <property type="entry name" value="Multidrug efflux transporter AcrB TolC docking domain, DN and DC subdomains"/>
    <property type="match status" value="1"/>
</dbReference>
<feature type="transmembrane region" description="Helical" evidence="1">
    <location>
        <begin position="514"/>
        <end position="537"/>
    </location>
</feature>
<evidence type="ECO:0000313" key="3">
    <source>
        <dbReference type="Proteomes" id="UP000095200"/>
    </source>
</evidence>
<dbReference type="GO" id="GO:0042910">
    <property type="term" value="F:xenobiotic transmembrane transporter activity"/>
    <property type="evidence" value="ECO:0007669"/>
    <property type="project" value="TreeGrafter"/>
</dbReference>